<dbReference type="Proteomes" id="UP000466586">
    <property type="component" value="Unassembled WGS sequence"/>
</dbReference>
<dbReference type="GO" id="GO:0046656">
    <property type="term" value="P:folic acid biosynthetic process"/>
    <property type="evidence" value="ECO:0007669"/>
    <property type="project" value="UniProtKB-KW"/>
</dbReference>
<name>A0A7K1YD83_9SPHI</name>
<evidence type="ECO:0000313" key="15">
    <source>
        <dbReference type="Proteomes" id="UP000466586"/>
    </source>
</evidence>
<proteinExistence type="inferred from homology"/>
<keyword evidence="6" id="KW-0547">Nucleotide-binding</keyword>
<dbReference type="SUPFAM" id="SSF55083">
    <property type="entry name" value="6-hydroxymethyl-7,8-dihydropterin pyrophosphokinase, HPPK"/>
    <property type="match status" value="1"/>
</dbReference>
<protein>
    <recommendedName>
        <fullName evidence="4">2-amino-4-hydroxy-6-hydroxymethyldihydropteridine pyrophosphokinase</fullName>
        <ecNumber evidence="3">2.7.6.3</ecNumber>
    </recommendedName>
    <alternativeName>
        <fullName evidence="11">6-hydroxymethyl-7,8-dihydropterin pyrophosphokinase</fullName>
    </alternativeName>
    <alternativeName>
        <fullName evidence="12">7,8-dihydro-6-hydroxymethylpterin-pyrophosphokinase</fullName>
    </alternativeName>
</protein>
<evidence type="ECO:0000259" key="13">
    <source>
        <dbReference type="PROSITE" id="PS00794"/>
    </source>
</evidence>
<evidence type="ECO:0000256" key="6">
    <source>
        <dbReference type="ARBA" id="ARBA00022741"/>
    </source>
</evidence>
<comment type="function">
    <text evidence="10">Catalyzes the transfer of pyrophosphate from adenosine triphosphate (ATP) to 6-hydroxymethyl-7,8-dihydropterin, an enzymatic step in folate biosynthesis pathway.</text>
</comment>
<dbReference type="NCBIfam" id="TIGR01498">
    <property type="entry name" value="folK"/>
    <property type="match status" value="1"/>
</dbReference>
<dbReference type="PANTHER" id="PTHR43071:SF1">
    <property type="entry name" value="2-AMINO-4-HYDROXY-6-HYDROXYMETHYLDIHYDROPTERIDINE PYROPHOSPHOKINASE"/>
    <property type="match status" value="1"/>
</dbReference>
<keyword evidence="7 14" id="KW-0418">Kinase</keyword>
<dbReference type="CDD" id="cd00483">
    <property type="entry name" value="HPPK"/>
    <property type="match status" value="1"/>
</dbReference>
<reference evidence="14 15" key="1">
    <citation type="submission" date="2019-11" db="EMBL/GenBank/DDBJ databases">
        <title>Pedobacter sp. HMF7647 Genome sequencing and assembly.</title>
        <authorList>
            <person name="Kang H."/>
            <person name="Kim H."/>
            <person name="Joh K."/>
        </authorList>
    </citation>
    <scope>NUCLEOTIDE SEQUENCE [LARGE SCALE GENOMIC DNA]</scope>
    <source>
        <strain evidence="14 15">HMF7647</strain>
    </source>
</reference>
<accession>A0A7K1YD83</accession>
<dbReference type="GO" id="GO:0046654">
    <property type="term" value="P:tetrahydrofolate biosynthetic process"/>
    <property type="evidence" value="ECO:0007669"/>
    <property type="project" value="UniProtKB-UniPathway"/>
</dbReference>
<sequence>MNQVYLLTGSNLGDRKLQLETAGNLIGERIGAVKRQSSVYETASWGKTDQPDFYNQVLLVGTNLSAHEVLMEILAIERELGRERHEKWGSRLIDIDILFFNDEIIKEDQLIVPHPFLHQRRFTLVPLNEIAPTLKHPELHLTIQELLINLDDKLVVNRI</sequence>
<comment type="caution">
    <text evidence="14">The sequence shown here is derived from an EMBL/GenBank/DDBJ whole genome shotgun (WGS) entry which is preliminary data.</text>
</comment>
<evidence type="ECO:0000256" key="9">
    <source>
        <dbReference type="ARBA" id="ARBA00022909"/>
    </source>
</evidence>
<keyword evidence="15" id="KW-1185">Reference proteome</keyword>
<dbReference type="AlphaFoldDB" id="A0A7K1YD83"/>
<dbReference type="EMBL" id="WVHT01000008">
    <property type="protein sequence ID" value="MXV52535.1"/>
    <property type="molecule type" value="Genomic_DNA"/>
</dbReference>
<dbReference type="GO" id="GO:0005524">
    <property type="term" value="F:ATP binding"/>
    <property type="evidence" value="ECO:0007669"/>
    <property type="project" value="UniProtKB-KW"/>
</dbReference>
<dbReference type="PANTHER" id="PTHR43071">
    <property type="entry name" value="2-AMINO-4-HYDROXY-6-HYDROXYMETHYLDIHYDROPTERIDINE PYROPHOSPHOKINASE"/>
    <property type="match status" value="1"/>
</dbReference>
<dbReference type="RefSeq" id="WP_160845711.1">
    <property type="nucleotide sequence ID" value="NZ_WVHT01000008.1"/>
</dbReference>
<dbReference type="InterPro" id="IPR035907">
    <property type="entry name" value="Hppk_sf"/>
</dbReference>
<evidence type="ECO:0000256" key="11">
    <source>
        <dbReference type="ARBA" id="ARBA00029766"/>
    </source>
</evidence>
<evidence type="ECO:0000256" key="8">
    <source>
        <dbReference type="ARBA" id="ARBA00022840"/>
    </source>
</evidence>
<organism evidence="14 15">
    <name type="scientific">Hufsiella arboris</name>
    <dbReference type="NCBI Taxonomy" id="2695275"/>
    <lineage>
        <taxon>Bacteria</taxon>
        <taxon>Pseudomonadati</taxon>
        <taxon>Bacteroidota</taxon>
        <taxon>Sphingobacteriia</taxon>
        <taxon>Sphingobacteriales</taxon>
        <taxon>Sphingobacteriaceae</taxon>
        <taxon>Hufsiella</taxon>
    </lineage>
</organism>
<evidence type="ECO:0000256" key="10">
    <source>
        <dbReference type="ARBA" id="ARBA00029409"/>
    </source>
</evidence>
<dbReference type="GO" id="GO:0003848">
    <property type="term" value="F:2-amino-4-hydroxy-6-hydroxymethyldihydropteridine diphosphokinase activity"/>
    <property type="evidence" value="ECO:0007669"/>
    <property type="project" value="UniProtKB-EC"/>
</dbReference>
<dbReference type="Pfam" id="PF01288">
    <property type="entry name" value="HPPK"/>
    <property type="match status" value="1"/>
</dbReference>
<feature type="domain" description="7,8-dihydro-6-hydroxymethylpterin-pyrophosphokinase" evidence="13">
    <location>
        <begin position="87"/>
        <end position="98"/>
    </location>
</feature>
<gene>
    <name evidence="14" type="primary">folK</name>
    <name evidence="14" type="ORF">GS399_16285</name>
</gene>
<evidence type="ECO:0000256" key="7">
    <source>
        <dbReference type="ARBA" id="ARBA00022777"/>
    </source>
</evidence>
<evidence type="ECO:0000256" key="5">
    <source>
        <dbReference type="ARBA" id="ARBA00022679"/>
    </source>
</evidence>
<evidence type="ECO:0000256" key="1">
    <source>
        <dbReference type="ARBA" id="ARBA00005051"/>
    </source>
</evidence>
<comment type="pathway">
    <text evidence="1">Cofactor biosynthesis; tetrahydrofolate biosynthesis; 2-amino-4-hydroxy-6-hydroxymethyl-7,8-dihydropteridine diphosphate from 7,8-dihydroneopterin triphosphate: step 4/4.</text>
</comment>
<dbReference type="Gene3D" id="3.30.70.560">
    <property type="entry name" value="7,8-Dihydro-6-hydroxymethylpterin-pyrophosphokinase HPPK"/>
    <property type="match status" value="1"/>
</dbReference>
<comment type="similarity">
    <text evidence="2">Belongs to the HPPK family.</text>
</comment>
<keyword evidence="5 14" id="KW-0808">Transferase</keyword>
<evidence type="ECO:0000313" key="14">
    <source>
        <dbReference type="EMBL" id="MXV52535.1"/>
    </source>
</evidence>
<keyword evidence="9" id="KW-0289">Folate biosynthesis</keyword>
<dbReference type="EC" id="2.7.6.3" evidence="3"/>
<evidence type="ECO:0000256" key="2">
    <source>
        <dbReference type="ARBA" id="ARBA00005810"/>
    </source>
</evidence>
<keyword evidence="8" id="KW-0067">ATP-binding</keyword>
<evidence type="ECO:0000256" key="3">
    <source>
        <dbReference type="ARBA" id="ARBA00013253"/>
    </source>
</evidence>
<dbReference type="InterPro" id="IPR000550">
    <property type="entry name" value="Hppk"/>
</dbReference>
<dbReference type="PROSITE" id="PS00794">
    <property type="entry name" value="HPPK"/>
    <property type="match status" value="1"/>
</dbReference>
<dbReference type="UniPathway" id="UPA00077">
    <property type="reaction ID" value="UER00155"/>
</dbReference>
<dbReference type="GO" id="GO:0016301">
    <property type="term" value="F:kinase activity"/>
    <property type="evidence" value="ECO:0007669"/>
    <property type="project" value="UniProtKB-KW"/>
</dbReference>
<evidence type="ECO:0000256" key="12">
    <source>
        <dbReference type="ARBA" id="ARBA00033413"/>
    </source>
</evidence>
<evidence type="ECO:0000256" key="4">
    <source>
        <dbReference type="ARBA" id="ARBA00016218"/>
    </source>
</evidence>